<dbReference type="EMBL" id="BJYG01000005">
    <property type="protein sequence ID" value="GEN62443.1"/>
    <property type="molecule type" value="Genomic_DNA"/>
</dbReference>
<sequence>MTHKNTHRFHGKVAIIMGAANGIGEATAKRLADEGASVMLTDLSEDGLKKLASSLPSDRTATRTADISKKDQVNAVIDETVNRFGRIDILISNAGVSKIGTLEETDVDDWKTICATNVDGSIFAAKAALPHLKKSRGNIVFTASISGTAGDRNTFFYDVSKGAVVQMTRALAVELGQYGIRVNAIGPAVTRTGMTEELLNNKDYVSRLIAAIPLGRYGETEDMAAAMLFLASEDAGFISGHVLMVDGGLSAWNGQPAFPK</sequence>
<proteinExistence type="inferred from homology"/>
<dbReference type="PANTHER" id="PTHR42760:SF40">
    <property type="entry name" value="3-OXOACYL-[ACYL-CARRIER-PROTEIN] REDUCTASE, CHLOROPLASTIC"/>
    <property type="match status" value="1"/>
</dbReference>
<dbReference type="FunFam" id="3.40.50.720:FF:000084">
    <property type="entry name" value="Short-chain dehydrogenase reductase"/>
    <property type="match status" value="1"/>
</dbReference>
<organism evidence="2 3">
    <name type="scientific">Acetobacter oeni</name>
    <dbReference type="NCBI Taxonomy" id="304077"/>
    <lineage>
        <taxon>Bacteria</taxon>
        <taxon>Pseudomonadati</taxon>
        <taxon>Pseudomonadota</taxon>
        <taxon>Alphaproteobacteria</taxon>
        <taxon>Acetobacterales</taxon>
        <taxon>Acetobacteraceae</taxon>
        <taxon>Acetobacter</taxon>
    </lineage>
</organism>
<dbReference type="PRINTS" id="PR00081">
    <property type="entry name" value="GDHRDH"/>
</dbReference>
<accession>A0A511XHL9</accession>
<dbReference type="GO" id="GO:0030497">
    <property type="term" value="P:fatty acid elongation"/>
    <property type="evidence" value="ECO:0007669"/>
    <property type="project" value="TreeGrafter"/>
</dbReference>
<dbReference type="PRINTS" id="PR00080">
    <property type="entry name" value="SDRFAMILY"/>
</dbReference>
<evidence type="ECO:0000313" key="3">
    <source>
        <dbReference type="Proteomes" id="UP000321746"/>
    </source>
</evidence>
<dbReference type="CDD" id="cd05233">
    <property type="entry name" value="SDR_c"/>
    <property type="match status" value="1"/>
</dbReference>
<dbReference type="Gene3D" id="3.40.50.720">
    <property type="entry name" value="NAD(P)-binding Rossmann-like Domain"/>
    <property type="match status" value="1"/>
</dbReference>
<dbReference type="SUPFAM" id="SSF51735">
    <property type="entry name" value="NAD(P)-binding Rossmann-fold domains"/>
    <property type="match status" value="1"/>
</dbReference>
<dbReference type="Proteomes" id="UP000321746">
    <property type="component" value="Unassembled WGS sequence"/>
</dbReference>
<dbReference type="AlphaFoldDB" id="A0A511XHL9"/>
<evidence type="ECO:0000256" key="1">
    <source>
        <dbReference type="ARBA" id="ARBA00006484"/>
    </source>
</evidence>
<name>A0A511XHL9_9PROT</name>
<reference evidence="2 3" key="1">
    <citation type="submission" date="2019-07" db="EMBL/GenBank/DDBJ databases">
        <title>Whole genome shotgun sequence of Acetobacter oeni NBRC 105207.</title>
        <authorList>
            <person name="Hosoyama A."/>
            <person name="Uohara A."/>
            <person name="Ohji S."/>
            <person name="Ichikawa N."/>
        </authorList>
    </citation>
    <scope>NUCLEOTIDE SEQUENCE [LARGE SCALE GENOMIC DNA]</scope>
    <source>
        <strain evidence="2 3">NBRC 105207</strain>
    </source>
</reference>
<dbReference type="RefSeq" id="WP_146886007.1">
    <property type="nucleotide sequence ID" value="NZ_BJYG01000005.1"/>
</dbReference>
<dbReference type="Pfam" id="PF13561">
    <property type="entry name" value="adh_short_C2"/>
    <property type="match status" value="1"/>
</dbReference>
<comment type="similarity">
    <text evidence="1">Belongs to the short-chain dehydrogenases/reductases (SDR) family.</text>
</comment>
<dbReference type="InterPro" id="IPR002347">
    <property type="entry name" value="SDR_fam"/>
</dbReference>
<dbReference type="NCBIfam" id="NF005559">
    <property type="entry name" value="PRK07231.1"/>
    <property type="match status" value="1"/>
</dbReference>
<gene>
    <name evidence="2" type="ORF">AOE01nite_06670</name>
</gene>
<comment type="caution">
    <text evidence="2">The sequence shown here is derived from an EMBL/GenBank/DDBJ whole genome shotgun (WGS) entry which is preliminary data.</text>
</comment>
<evidence type="ECO:0000313" key="2">
    <source>
        <dbReference type="EMBL" id="GEN62443.1"/>
    </source>
</evidence>
<dbReference type="OrthoDB" id="7375193at2"/>
<dbReference type="PANTHER" id="PTHR42760">
    <property type="entry name" value="SHORT-CHAIN DEHYDROGENASES/REDUCTASES FAMILY MEMBER"/>
    <property type="match status" value="1"/>
</dbReference>
<keyword evidence="3" id="KW-1185">Reference proteome</keyword>
<protein>
    <submittedName>
        <fullName evidence="2">3-oxoacyl-ACP reductase</fullName>
    </submittedName>
</protein>
<dbReference type="InterPro" id="IPR036291">
    <property type="entry name" value="NAD(P)-bd_dom_sf"/>
</dbReference>
<dbReference type="GO" id="GO:0016616">
    <property type="term" value="F:oxidoreductase activity, acting on the CH-OH group of donors, NAD or NADP as acceptor"/>
    <property type="evidence" value="ECO:0007669"/>
    <property type="project" value="TreeGrafter"/>
</dbReference>